<dbReference type="InterPro" id="IPR011990">
    <property type="entry name" value="TPR-like_helical_dom_sf"/>
</dbReference>
<name>A0A7Y9JXC3_9CELL</name>
<dbReference type="InterPro" id="IPR010982">
    <property type="entry name" value="Lambda_DNA-bd_dom_sf"/>
</dbReference>
<protein>
    <submittedName>
        <fullName evidence="3">Transcriptional regulator with XRE-family HTH domain/tetratricopeptide (TPR) repeat protein</fullName>
    </submittedName>
</protein>
<dbReference type="Gene3D" id="1.10.10.10">
    <property type="entry name" value="Winged helix-like DNA-binding domain superfamily/Winged helix DNA-binding domain"/>
    <property type="match status" value="1"/>
</dbReference>
<keyword evidence="5" id="KW-1185">Reference proteome</keyword>
<dbReference type="PROSITE" id="PS50943">
    <property type="entry name" value="HTH_CROC1"/>
    <property type="match status" value="1"/>
</dbReference>
<dbReference type="Gene3D" id="3.40.50.300">
    <property type="entry name" value="P-loop containing nucleotide triphosphate hydrolases"/>
    <property type="match status" value="1"/>
</dbReference>
<dbReference type="Proteomes" id="UP000618382">
    <property type="component" value="Unassembled WGS sequence"/>
</dbReference>
<gene>
    <name evidence="3" type="ORF">BKA21_002102</name>
    <name evidence="2" type="ORF">Col01nite_17160</name>
</gene>
<accession>A0A7Y9JXC3</accession>
<dbReference type="AlphaFoldDB" id="A0A7Y9JXC3"/>
<dbReference type="CDD" id="cd00093">
    <property type="entry name" value="HTH_XRE"/>
    <property type="match status" value="1"/>
</dbReference>
<evidence type="ECO:0000313" key="2">
    <source>
        <dbReference type="EMBL" id="GIG32557.1"/>
    </source>
</evidence>
<evidence type="ECO:0000313" key="5">
    <source>
        <dbReference type="Proteomes" id="UP000618382"/>
    </source>
</evidence>
<reference evidence="3 4" key="1">
    <citation type="submission" date="2020-07" db="EMBL/GenBank/DDBJ databases">
        <title>Sequencing the genomes of 1000 actinobacteria strains.</title>
        <authorList>
            <person name="Klenk H.-P."/>
        </authorList>
    </citation>
    <scope>NUCLEOTIDE SEQUENCE [LARGE SCALE GENOMIC DNA]</scope>
    <source>
        <strain evidence="3 4">DSM 24482</strain>
    </source>
</reference>
<dbReference type="Gene3D" id="1.10.260.40">
    <property type="entry name" value="lambda repressor-like DNA-binding domains"/>
    <property type="match status" value="1"/>
</dbReference>
<dbReference type="SUPFAM" id="SSF47413">
    <property type="entry name" value="lambda repressor-like DNA-binding domains"/>
    <property type="match status" value="1"/>
</dbReference>
<evidence type="ECO:0000259" key="1">
    <source>
        <dbReference type="PROSITE" id="PS50943"/>
    </source>
</evidence>
<reference evidence="2 5" key="2">
    <citation type="submission" date="2021-01" db="EMBL/GenBank/DDBJ databases">
        <title>Whole genome shotgun sequence of Cellulomonas oligotrophica NBRC 109435.</title>
        <authorList>
            <person name="Komaki H."/>
            <person name="Tamura T."/>
        </authorList>
    </citation>
    <scope>NUCLEOTIDE SEQUENCE [LARGE SCALE GENOMIC DNA]</scope>
    <source>
        <strain evidence="2 5">NBRC 109435</strain>
    </source>
</reference>
<proteinExistence type="predicted"/>
<evidence type="ECO:0000313" key="3">
    <source>
        <dbReference type="EMBL" id="NYD86553.1"/>
    </source>
</evidence>
<dbReference type="SUPFAM" id="SSF48452">
    <property type="entry name" value="TPR-like"/>
    <property type="match status" value="2"/>
</dbReference>
<dbReference type="InterPro" id="IPR036388">
    <property type="entry name" value="WH-like_DNA-bd_sf"/>
</dbReference>
<evidence type="ECO:0000313" key="4">
    <source>
        <dbReference type="Proteomes" id="UP000577956"/>
    </source>
</evidence>
<dbReference type="InterPro" id="IPR041664">
    <property type="entry name" value="AAA_16"/>
</dbReference>
<dbReference type="InterPro" id="IPR001387">
    <property type="entry name" value="Cro/C1-type_HTH"/>
</dbReference>
<dbReference type="PRINTS" id="PR00364">
    <property type="entry name" value="DISEASERSIST"/>
</dbReference>
<dbReference type="PANTHER" id="PTHR47691:SF3">
    <property type="entry name" value="HTH-TYPE TRANSCRIPTIONAL REGULATOR RV0890C-RELATED"/>
    <property type="match status" value="1"/>
</dbReference>
<dbReference type="EMBL" id="BONN01000004">
    <property type="protein sequence ID" value="GIG32557.1"/>
    <property type="molecule type" value="Genomic_DNA"/>
</dbReference>
<dbReference type="GO" id="GO:0003677">
    <property type="term" value="F:DNA binding"/>
    <property type="evidence" value="ECO:0007669"/>
    <property type="project" value="InterPro"/>
</dbReference>
<dbReference type="Pfam" id="PF13560">
    <property type="entry name" value="HTH_31"/>
    <property type="match status" value="1"/>
</dbReference>
<dbReference type="SUPFAM" id="SSF52540">
    <property type="entry name" value="P-loop containing nucleoside triphosphate hydrolases"/>
    <property type="match status" value="1"/>
</dbReference>
<dbReference type="RefSeq" id="WP_140458155.1">
    <property type="nucleotide sequence ID" value="NZ_BAABFI010000001.1"/>
</dbReference>
<comment type="caution">
    <text evidence="3">The sequence shown here is derived from an EMBL/GenBank/DDBJ whole genome shotgun (WGS) entry which is preliminary data.</text>
</comment>
<feature type="domain" description="HTH cro/C1-type" evidence="1">
    <location>
        <begin position="10"/>
        <end position="65"/>
    </location>
</feature>
<organism evidence="3 4">
    <name type="scientific">Cellulomonas oligotrophica</name>
    <dbReference type="NCBI Taxonomy" id="931536"/>
    <lineage>
        <taxon>Bacteria</taxon>
        <taxon>Bacillati</taxon>
        <taxon>Actinomycetota</taxon>
        <taxon>Actinomycetes</taxon>
        <taxon>Micrococcales</taxon>
        <taxon>Cellulomonadaceae</taxon>
        <taxon>Cellulomonas</taxon>
    </lineage>
</organism>
<sequence length="748" mass="79267">MDGDGLGALLRQHRQDADLTIEQLADASGVSDRGIGDIERGVSRGPQHRTVVALADALGLDDDARAALLRAARAGRRRSPAPALHALPLPRPVGDFTGRGRERQVLGTALRRGAPGGPSPLVVVTGPPGYGKTTLGVQVARDVREAFDDALFVDLRGVDEVPVPADEVVRRVGEALAPGTTPLDAAAAGRHVQVLLTGRRVLLVLDNAASEAQVRPVVPPEGPAAVLVTSRRALAGLDGVTRVVLDRLDPRDAVALLDRIAPGRGGPGDLERLAELCDGVPLALRVAGNRVTARPGWGVAHLAHRLGADERRLDGLAAGDLRVAAAFLSSYEQLGSGAQRLFRRLGLLDAPDAGPEVASALVGADLWRTEDLLDELVDLSLLQHRPGDRYQLHDLLRLFARHELERQEGPDGTAQVRAALDARVLGAVVALGRWFEPDLEPVASDDDLVAAQGPDDAGAWLRAEAPTWTAALRRAAAHGEHARVVEVADALHWFSDLWAHGGPWLEVFTLSAAAAHALGDDRLVAVHEGYLAWVHMECRSDVTTALVHAERAERAAAGTGDDRVLGWACHYLAWIRSRAGDLDRAAVDARRAVDHLGAAGDREGVPQAMLALAGVLVRQGDVEGGVDVVRRTILTLEDPRTRPRAQVAVFTDGSAQLYLAAYLALLGRWDEVHAAATRGLEVAAELGLVRTAAGGHLHRGWAALERGDPAAAVVDLRTALALREQMHDAQGATRAAELLARAEALLGT</sequence>
<dbReference type="InterPro" id="IPR027417">
    <property type="entry name" value="P-loop_NTPase"/>
</dbReference>
<dbReference type="Pfam" id="PF13191">
    <property type="entry name" value="AAA_16"/>
    <property type="match status" value="1"/>
</dbReference>
<dbReference type="Gene3D" id="1.25.40.10">
    <property type="entry name" value="Tetratricopeptide repeat domain"/>
    <property type="match status" value="2"/>
</dbReference>
<dbReference type="EMBL" id="JACCBK010000001">
    <property type="protein sequence ID" value="NYD86553.1"/>
    <property type="molecule type" value="Genomic_DNA"/>
</dbReference>
<dbReference type="PANTHER" id="PTHR47691">
    <property type="entry name" value="REGULATOR-RELATED"/>
    <property type="match status" value="1"/>
</dbReference>
<dbReference type="SMART" id="SM00530">
    <property type="entry name" value="HTH_XRE"/>
    <property type="match status" value="1"/>
</dbReference>
<dbReference type="Proteomes" id="UP000577956">
    <property type="component" value="Unassembled WGS sequence"/>
</dbReference>